<accession>A0A5C2SFU7</accession>
<organism evidence="2 3">
    <name type="scientific">Lentinus tigrinus ALCF2SS1-6</name>
    <dbReference type="NCBI Taxonomy" id="1328759"/>
    <lineage>
        <taxon>Eukaryota</taxon>
        <taxon>Fungi</taxon>
        <taxon>Dikarya</taxon>
        <taxon>Basidiomycota</taxon>
        <taxon>Agaricomycotina</taxon>
        <taxon>Agaricomycetes</taxon>
        <taxon>Polyporales</taxon>
        <taxon>Polyporaceae</taxon>
        <taxon>Lentinus</taxon>
    </lineage>
</organism>
<dbReference type="OrthoDB" id="128308at2759"/>
<feature type="compositionally biased region" description="Low complexity" evidence="1">
    <location>
        <begin position="305"/>
        <end position="321"/>
    </location>
</feature>
<feature type="compositionally biased region" description="Low complexity" evidence="1">
    <location>
        <begin position="328"/>
        <end position="349"/>
    </location>
</feature>
<feature type="compositionally biased region" description="Polar residues" evidence="1">
    <location>
        <begin position="230"/>
        <end position="280"/>
    </location>
</feature>
<proteinExistence type="predicted"/>
<evidence type="ECO:0000313" key="2">
    <source>
        <dbReference type="EMBL" id="RPD62178.1"/>
    </source>
</evidence>
<feature type="compositionally biased region" description="Polar residues" evidence="1">
    <location>
        <begin position="45"/>
        <end position="57"/>
    </location>
</feature>
<evidence type="ECO:0000256" key="1">
    <source>
        <dbReference type="SAM" id="MobiDB-lite"/>
    </source>
</evidence>
<feature type="region of interest" description="Disordered" evidence="1">
    <location>
        <begin position="189"/>
        <end position="376"/>
    </location>
</feature>
<keyword evidence="3" id="KW-1185">Reference proteome</keyword>
<dbReference type="Proteomes" id="UP000313359">
    <property type="component" value="Unassembled WGS sequence"/>
</dbReference>
<evidence type="ECO:0000313" key="3">
    <source>
        <dbReference type="Proteomes" id="UP000313359"/>
    </source>
</evidence>
<protein>
    <submittedName>
        <fullName evidence="2">Uncharacterized protein</fullName>
    </submittedName>
</protein>
<reference evidence="2" key="1">
    <citation type="journal article" date="2018" name="Genome Biol. Evol.">
        <title>Genomics and development of Lentinus tigrinus, a white-rot wood-decaying mushroom with dimorphic fruiting bodies.</title>
        <authorList>
            <person name="Wu B."/>
            <person name="Xu Z."/>
            <person name="Knudson A."/>
            <person name="Carlson A."/>
            <person name="Chen N."/>
            <person name="Kovaka S."/>
            <person name="LaButti K."/>
            <person name="Lipzen A."/>
            <person name="Pennachio C."/>
            <person name="Riley R."/>
            <person name="Schakwitz W."/>
            <person name="Umezawa K."/>
            <person name="Ohm R.A."/>
            <person name="Grigoriev I.V."/>
            <person name="Nagy L.G."/>
            <person name="Gibbons J."/>
            <person name="Hibbett D."/>
        </authorList>
    </citation>
    <scope>NUCLEOTIDE SEQUENCE [LARGE SCALE GENOMIC DNA]</scope>
    <source>
        <strain evidence="2">ALCF2SS1-6</strain>
    </source>
</reference>
<dbReference type="EMBL" id="ML122260">
    <property type="protein sequence ID" value="RPD62178.1"/>
    <property type="molecule type" value="Genomic_DNA"/>
</dbReference>
<feature type="region of interest" description="Disordered" evidence="1">
    <location>
        <begin position="16"/>
        <end position="57"/>
    </location>
</feature>
<gene>
    <name evidence="2" type="ORF">L227DRAFT_51855</name>
</gene>
<feature type="compositionally biased region" description="Pro residues" evidence="1">
    <location>
        <begin position="350"/>
        <end position="370"/>
    </location>
</feature>
<dbReference type="AlphaFoldDB" id="A0A5C2SFU7"/>
<feature type="compositionally biased region" description="Low complexity" evidence="1">
    <location>
        <begin position="16"/>
        <end position="36"/>
    </location>
</feature>
<sequence length="553" mass="60260">MAQSIATRPNTAFTLSLPSTSASSPLSSTTSTALNSPLPPASAQLRKSSYTPTSTYDLHSPATEEVVDEKQMALVESLKRSVTLVIWHKANTRPLRLRLEIDTFPYLRLSELEQIISSLRLSPQTFIDVYNPQARTWEQEQLCTVRTVLSGQRILYRTRQSLIDGFEDDECPGLEDELKLQSSPVSCDMPLPYITMPTSSKKRSAESSLRSPVPKHRRSSSSHSFVSSRTATSVPSQASGCPPSYTDSPEQLSTAYLSPMSAISPTGSSPPLYSPPNSTEGLPITPQDYAYIPHTPVSPVPPQTPTISSESSLALAVAEPLSSPPSLPSRLPQVSQARVHEATTSTRAPSPSPAPPPVSRISPSPSPHPRPSGNSSKAWPYGMYVCDMVEGFRRMNELMPPLKQAEAFTKVFGVAYKKSTVCNHRKAWHDAPPNLIEEWMNLGRDDRALWNEFIRMLEGKQPKHVGAKNAQIQAAATTQALGSPQGGVISLGGPSPMPVAVPVRGVTRGHVAEEPMGSLRPPDEGQYLGEWLSWFYDMSLAEHAPYARVNAFA</sequence>
<name>A0A5C2SFU7_9APHY</name>